<proteinExistence type="predicted"/>
<feature type="transmembrane region" description="Helical" evidence="1">
    <location>
        <begin position="411"/>
        <end position="433"/>
    </location>
</feature>
<gene>
    <name evidence="2" type="ORF">FAB82_24560</name>
</gene>
<reference evidence="2 3" key="2">
    <citation type="submission" date="2019-05" db="EMBL/GenBank/DDBJ databases">
        <title>Glycomyces buryatensis sp. nov.</title>
        <authorList>
            <person name="Nikitina E."/>
        </authorList>
    </citation>
    <scope>NUCLEOTIDE SEQUENCE [LARGE SCALE GENOMIC DNA]</scope>
    <source>
        <strain evidence="2 3">18</strain>
    </source>
</reference>
<feature type="transmembrane region" description="Helical" evidence="1">
    <location>
        <begin position="76"/>
        <end position="94"/>
    </location>
</feature>
<keyword evidence="3" id="KW-1185">Reference proteome</keyword>
<reference evidence="3" key="1">
    <citation type="submission" date="2019-04" db="EMBL/GenBank/DDBJ databases">
        <title>Nocardioides xinjiangensis sp. nov.</title>
        <authorList>
            <person name="Liu S."/>
        </authorList>
    </citation>
    <scope>NUCLEOTIDE SEQUENCE [LARGE SCALE GENOMIC DNA]</scope>
    <source>
        <strain evidence="3">18</strain>
    </source>
</reference>
<dbReference type="AlphaFoldDB" id="A0A4S8PRT2"/>
<feature type="transmembrane region" description="Helical" evidence="1">
    <location>
        <begin position="100"/>
        <end position="123"/>
    </location>
</feature>
<feature type="transmembrane region" description="Helical" evidence="1">
    <location>
        <begin position="135"/>
        <end position="158"/>
    </location>
</feature>
<comment type="caution">
    <text evidence="2">The sequence shown here is derived from an EMBL/GenBank/DDBJ whole genome shotgun (WGS) entry which is preliminary data.</text>
</comment>
<keyword evidence="1" id="KW-1133">Transmembrane helix</keyword>
<protein>
    <submittedName>
        <fullName evidence="2">Uncharacterized protein</fullName>
    </submittedName>
</protein>
<name>A0A4S8PRT2_9ACTN</name>
<dbReference type="RefSeq" id="WP_136537203.1">
    <property type="nucleotide sequence ID" value="NZ_STGY01000081.1"/>
</dbReference>
<dbReference type="EMBL" id="STGY01000081">
    <property type="protein sequence ID" value="THV33948.1"/>
    <property type="molecule type" value="Genomic_DNA"/>
</dbReference>
<keyword evidence="1" id="KW-0812">Transmembrane</keyword>
<dbReference type="OrthoDB" id="3078176at2"/>
<evidence type="ECO:0000256" key="1">
    <source>
        <dbReference type="SAM" id="Phobius"/>
    </source>
</evidence>
<feature type="transmembrane region" description="Helical" evidence="1">
    <location>
        <begin position="178"/>
        <end position="200"/>
    </location>
</feature>
<keyword evidence="1" id="KW-0472">Membrane</keyword>
<sequence length="562" mass="59766">MTDTNRPPARTPSGPATERLNAATRHLCAGAHIDDRFRNRVLGEVYDRPELAVAPNPGIDTAPVLRHMLFARSATSIEYAVTAVLFIVCILIAGSGRGTLLTVLLVWGAATTAVVASWGSAGLSARERARRIRKLAAGVGVLGAAVAVLAFYETVFAGPQYDQFGFRVDSGAASDEGVPIWVPLLILLTVNLLFGLVRVARILAIRDGRPPPQEETPRLTEIAAAADSPVISYASGAPPFVGFGDNVATWQIALLLKPGPDVPGEAEPESGSWDDLDAVTLNRHLKTELAELAHDTEQTVHLPGLTIRDQVFVSGLDVTGKILDIAELSGATGLPVDSVEDVQTNPVHPARHYLRCQVASWDGELVTTVFVHSAFQGGTLYLEFSSYVLAPTRSEYHVFGRRRLPRSATRWWGGLRAVVLMPALTGYSVLGFADAAAGAARRGLRRLASASVEPGAQAKDDLGAQVGLRELGASTAKDRHAQSRDAVKYTEILERQALEAVLVFLEEHGVDVDEMRARRDTIVNHGVINYGNLTAGVIGRGATANIGAVGTGSTGTVKGAKQ</sequence>
<dbReference type="Proteomes" id="UP000308760">
    <property type="component" value="Unassembled WGS sequence"/>
</dbReference>
<evidence type="ECO:0000313" key="3">
    <source>
        <dbReference type="Proteomes" id="UP000308760"/>
    </source>
</evidence>
<accession>A0A4S8PRT2</accession>
<evidence type="ECO:0000313" key="2">
    <source>
        <dbReference type="EMBL" id="THV33948.1"/>
    </source>
</evidence>
<organism evidence="2 3">
    <name type="scientific">Glycomyces buryatensis</name>
    <dbReference type="NCBI Taxonomy" id="2570927"/>
    <lineage>
        <taxon>Bacteria</taxon>
        <taxon>Bacillati</taxon>
        <taxon>Actinomycetota</taxon>
        <taxon>Actinomycetes</taxon>
        <taxon>Glycomycetales</taxon>
        <taxon>Glycomycetaceae</taxon>
        <taxon>Glycomyces</taxon>
    </lineage>
</organism>